<feature type="region of interest" description="Disordered" evidence="1">
    <location>
        <begin position="170"/>
        <end position="431"/>
    </location>
</feature>
<evidence type="ECO:0000313" key="4">
    <source>
        <dbReference type="Proteomes" id="UP001205867"/>
    </source>
</evidence>
<dbReference type="SUPFAM" id="SSF49785">
    <property type="entry name" value="Galactose-binding domain-like"/>
    <property type="match status" value="1"/>
</dbReference>
<dbReference type="PANTHER" id="PTHR21616:SF2">
    <property type="entry name" value="CENTROSOME AND SPINDLE POLE-ASSOCIATED PROTEIN 1"/>
    <property type="match status" value="1"/>
</dbReference>
<feature type="transmembrane region" description="Helical" evidence="2">
    <location>
        <begin position="494"/>
        <end position="514"/>
    </location>
</feature>
<keyword evidence="2" id="KW-0812">Transmembrane</keyword>
<feature type="compositionally biased region" description="Low complexity" evidence="1">
    <location>
        <begin position="177"/>
        <end position="192"/>
    </location>
</feature>
<gene>
    <name evidence="3" type="ORF">M3A82_002750</name>
</gene>
<dbReference type="Proteomes" id="UP001205867">
    <property type="component" value="Unassembled WGS sequence"/>
</dbReference>
<dbReference type="InterPro" id="IPR008979">
    <property type="entry name" value="Galactose-bd-like_sf"/>
</dbReference>
<comment type="caution">
    <text evidence="3">The sequence shown here is derived from an EMBL/GenBank/DDBJ whole genome shotgun (WGS) entry which is preliminary data.</text>
</comment>
<dbReference type="PANTHER" id="PTHR21616">
    <property type="entry name" value="CENTROSOME SPINDLE POLE ASSOCIATED PROTEIN"/>
    <property type="match status" value="1"/>
</dbReference>
<proteinExistence type="predicted"/>
<feature type="compositionally biased region" description="Basic and acidic residues" evidence="1">
    <location>
        <begin position="193"/>
        <end position="350"/>
    </location>
</feature>
<feature type="region of interest" description="Disordered" evidence="1">
    <location>
        <begin position="521"/>
        <end position="567"/>
    </location>
</feature>
<evidence type="ECO:0000256" key="1">
    <source>
        <dbReference type="SAM" id="MobiDB-lite"/>
    </source>
</evidence>
<dbReference type="GO" id="GO:0032467">
    <property type="term" value="P:positive regulation of cytokinesis"/>
    <property type="evidence" value="ECO:0007669"/>
    <property type="project" value="InterPro"/>
</dbReference>
<name>A0AAP3EWA1_MICLU</name>
<dbReference type="GO" id="GO:0005813">
    <property type="term" value="C:centrosome"/>
    <property type="evidence" value="ECO:0007669"/>
    <property type="project" value="InterPro"/>
</dbReference>
<dbReference type="Gene3D" id="2.60.120.260">
    <property type="entry name" value="Galactose-binding domain-like"/>
    <property type="match status" value="1"/>
</dbReference>
<dbReference type="GO" id="GO:0000922">
    <property type="term" value="C:spindle pole"/>
    <property type="evidence" value="ECO:0007669"/>
    <property type="project" value="InterPro"/>
</dbReference>
<protein>
    <submittedName>
        <fullName evidence="3">Uncharacterized protein</fullName>
    </submittedName>
</protein>
<sequence length="715" mass="75797">MPQPIAVGAVLGGRYRITQHVVTSADQDMVFLGTDQVLNRRVTVLVASRENATQVASSARELATGERTDDVQVLDLGLSEGRTYLIAGGDPDPDVLLGLAYPQELYVEPFQTDSLGSELFGESRTQDPHAYDDDEAYYTDLDRRLRADEDGAQRRPGFLNRLSERIAERVRPSDGTAAKAAAGASALAAADAATRKQQEERERAEREAAERAERERKEAAERAERARKEAEEKARAEREAAERAERERKEAAERAERERREAEERAEEERRAEAERARRQAEQEAEDRAAREREAQQARLAAEREEAERRELERRAEARRRAEEEQAREAERREAEKRAAAERAAQKHDTQAGTAALPAVAAGAAAAQAPDADADGTTPPTEPVEPVAAEKTDPPEPVAPDTEAIPVRRQRPVPRRAIAAESAPTVREESRGTAAPVAAAAGAATAAGAAAAGSTAAAAAPDAQAAPATTGGGDGATVADPGDGNGRTRGGGPLALLLVLGLLAALVVGGVLLAQNLRGGPAPQAAAASSESESASSESASDTPSPSESTSPSPTPTSESAAAAPQPVQALRSVPDLPEHEAEHDADLSNLIDGDPTTVWRTFAYARPNFGGYVESMNLVVQLEERTEVNEVTLQSTGATGGAWFAYIADSPEGANAQEIGNGTFDQDTVSIPVPFEGTEAEAEYVIVSLTSLPQLEGTTSDLPFGLRLGEIAVR</sequence>
<dbReference type="AlphaFoldDB" id="A0AAP3EWA1"/>
<feature type="region of interest" description="Disordered" evidence="1">
    <location>
        <begin position="465"/>
        <end position="486"/>
    </location>
</feature>
<dbReference type="GO" id="GO:0005874">
    <property type="term" value="C:microtubule"/>
    <property type="evidence" value="ECO:0007669"/>
    <property type="project" value="InterPro"/>
</dbReference>
<organism evidence="3 4">
    <name type="scientific">Micrococcus luteus</name>
    <name type="common">Micrococcus lysodeikticus</name>
    <dbReference type="NCBI Taxonomy" id="1270"/>
    <lineage>
        <taxon>Bacteria</taxon>
        <taxon>Bacillati</taxon>
        <taxon>Actinomycetota</taxon>
        <taxon>Actinomycetes</taxon>
        <taxon>Micrococcales</taxon>
        <taxon>Micrococcaceae</taxon>
        <taxon>Micrococcus</taxon>
    </lineage>
</organism>
<evidence type="ECO:0000256" key="2">
    <source>
        <dbReference type="SAM" id="Phobius"/>
    </source>
</evidence>
<accession>A0AAP3EWA1</accession>
<dbReference type="InterPro" id="IPR026708">
    <property type="entry name" value="CSPP1"/>
</dbReference>
<feature type="compositionally biased region" description="Low complexity" evidence="1">
    <location>
        <begin position="352"/>
        <end position="387"/>
    </location>
</feature>
<keyword evidence="2" id="KW-1133">Transmembrane helix</keyword>
<evidence type="ECO:0000313" key="3">
    <source>
        <dbReference type="EMBL" id="MCV7628267.1"/>
    </source>
</evidence>
<reference evidence="3" key="1">
    <citation type="submission" date="2023-06" db="EMBL/GenBank/DDBJ databases">
        <title>lsaBGC provides a comprehensive framework for evolutionary analysis of biosynthetic gene clusters within focal taxa.</title>
        <authorList>
            <person name="Salamzade R."/>
            <person name="Sandstrom S."/>
            <person name="Kalan L.R."/>
        </authorList>
    </citation>
    <scope>NUCLEOTIDE SEQUENCE</scope>
    <source>
        <strain evidence="3">P3-SID899</strain>
    </source>
</reference>
<keyword evidence="2" id="KW-0472">Membrane</keyword>
<dbReference type="EMBL" id="JALXKZ020000003">
    <property type="protein sequence ID" value="MCV7628267.1"/>
    <property type="molecule type" value="Genomic_DNA"/>
</dbReference>